<keyword evidence="4" id="KW-1185">Reference proteome</keyword>
<dbReference type="InterPro" id="IPR023393">
    <property type="entry name" value="START-like_dom_sf"/>
</dbReference>
<evidence type="ECO:0000313" key="3">
    <source>
        <dbReference type="EMBL" id="AXY78607.1"/>
    </source>
</evidence>
<feature type="domain" description="Activator of Hsp90 ATPase homologue 1/2-like C-terminal" evidence="2">
    <location>
        <begin position="18"/>
        <end position="157"/>
    </location>
</feature>
<reference evidence="3 4" key="1">
    <citation type="submission" date="2018-09" db="EMBL/GenBank/DDBJ databases">
        <title>Genome sequencing of strain 6GH32-13.</title>
        <authorList>
            <person name="Weon H.-Y."/>
            <person name="Heo J."/>
            <person name="Kwon S.-W."/>
        </authorList>
    </citation>
    <scope>NUCLEOTIDE SEQUENCE [LARGE SCALE GENOMIC DNA]</scope>
    <source>
        <strain evidence="3 4">5GH32-13</strain>
    </source>
</reference>
<dbReference type="Proteomes" id="UP000263900">
    <property type="component" value="Chromosome"/>
</dbReference>
<dbReference type="AlphaFoldDB" id="A0A3B7MX95"/>
<dbReference type="SUPFAM" id="SSF55961">
    <property type="entry name" value="Bet v1-like"/>
    <property type="match status" value="1"/>
</dbReference>
<dbReference type="KEGG" id="pseg:D3H65_11365"/>
<evidence type="ECO:0000259" key="2">
    <source>
        <dbReference type="Pfam" id="PF08327"/>
    </source>
</evidence>
<organism evidence="3 4">
    <name type="scientific">Paraflavitalea soli</name>
    <dbReference type="NCBI Taxonomy" id="2315862"/>
    <lineage>
        <taxon>Bacteria</taxon>
        <taxon>Pseudomonadati</taxon>
        <taxon>Bacteroidota</taxon>
        <taxon>Chitinophagia</taxon>
        <taxon>Chitinophagales</taxon>
        <taxon>Chitinophagaceae</taxon>
        <taxon>Paraflavitalea</taxon>
    </lineage>
</organism>
<gene>
    <name evidence="3" type="ORF">D3H65_11365</name>
</gene>
<dbReference type="InterPro" id="IPR013538">
    <property type="entry name" value="ASHA1/2-like_C"/>
</dbReference>
<accession>A0A3B7MX95</accession>
<dbReference type="RefSeq" id="WP_119054479.1">
    <property type="nucleotide sequence ID" value="NZ_CP032157.1"/>
</dbReference>
<evidence type="ECO:0000256" key="1">
    <source>
        <dbReference type="ARBA" id="ARBA00006817"/>
    </source>
</evidence>
<dbReference type="EMBL" id="CP032157">
    <property type="protein sequence ID" value="AXY78607.1"/>
    <property type="molecule type" value="Genomic_DNA"/>
</dbReference>
<name>A0A3B7MX95_9BACT</name>
<evidence type="ECO:0000313" key="4">
    <source>
        <dbReference type="Proteomes" id="UP000263900"/>
    </source>
</evidence>
<protein>
    <submittedName>
        <fullName evidence="3">ATPase</fullName>
    </submittedName>
</protein>
<dbReference type="OrthoDB" id="9786557at2"/>
<sequence>MAFESNQKRTDRGTRVIKASPHSIYQAMLNAESVAAWRPPTGMKAEIYAFEPREGGKYKMAFIYEDTAIAGKTADNADVFEGRFVELVPDKRVVEAVVFESDDPAFAGTMTIATTLTAVEGGTEVAIACTDVPYGIKEEDHQQGIRSTLENLAAFVEGA</sequence>
<dbReference type="Gene3D" id="3.30.530.20">
    <property type="match status" value="1"/>
</dbReference>
<dbReference type="Pfam" id="PF08327">
    <property type="entry name" value="AHSA1"/>
    <property type="match status" value="1"/>
</dbReference>
<comment type="similarity">
    <text evidence="1">Belongs to the AHA1 family.</text>
</comment>
<proteinExistence type="inferred from homology"/>